<dbReference type="Proteomes" id="UP000594262">
    <property type="component" value="Unplaced"/>
</dbReference>
<evidence type="ECO:0000313" key="2">
    <source>
        <dbReference type="EnsemblMetazoa" id="CLYHEMP010524.1"/>
    </source>
</evidence>
<evidence type="ECO:0000256" key="1">
    <source>
        <dbReference type="SAM" id="Coils"/>
    </source>
</evidence>
<name>A0A7M5VFG5_9CNID</name>
<feature type="coiled-coil region" evidence="1">
    <location>
        <begin position="1"/>
        <end position="35"/>
    </location>
</feature>
<proteinExistence type="predicted"/>
<sequence>MGNYERQEKLLERKHEELKQQVHEMRQESAAILNNISLTEHKIKLEKNYLNLKRSTNQIVGERFLDYKKSFTARLEHIKAKINLYVMDLTQEENFLKNRLDWRLDKKKVQEIVQLEDLRKKLQNVSLNLKEEIRYMQSFRLDNQDIEL</sequence>
<reference evidence="2" key="1">
    <citation type="submission" date="2021-01" db="UniProtKB">
        <authorList>
            <consortium name="EnsemblMetazoa"/>
        </authorList>
    </citation>
    <scope>IDENTIFICATION</scope>
</reference>
<protein>
    <submittedName>
        <fullName evidence="2">Uncharacterized protein</fullName>
    </submittedName>
</protein>
<dbReference type="AlphaFoldDB" id="A0A7M5VFG5"/>
<accession>A0A7M5VFG5</accession>
<dbReference type="EnsemblMetazoa" id="CLYHEMT010524.1">
    <property type="protein sequence ID" value="CLYHEMP010524.1"/>
    <property type="gene ID" value="CLYHEMG010524"/>
</dbReference>
<organism evidence="2 3">
    <name type="scientific">Clytia hemisphaerica</name>
    <dbReference type="NCBI Taxonomy" id="252671"/>
    <lineage>
        <taxon>Eukaryota</taxon>
        <taxon>Metazoa</taxon>
        <taxon>Cnidaria</taxon>
        <taxon>Hydrozoa</taxon>
        <taxon>Hydroidolina</taxon>
        <taxon>Leptothecata</taxon>
        <taxon>Obeliida</taxon>
        <taxon>Clytiidae</taxon>
        <taxon>Clytia</taxon>
    </lineage>
</organism>
<dbReference type="RefSeq" id="XP_066918394.1">
    <property type="nucleotide sequence ID" value="XM_067062293.1"/>
</dbReference>
<keyword evidence="1" id="KW-0175">Coiled coil</keyword>
<evidence type="ECO:0000313" key="3">
    <source>
        <dbReference type="Proteomes" id="UP000594262"/>
    </source>
</evidence>
<keyword evidence="3" id="KW-1185">Reference proteome</keyword>
<dbReference type="GeneID" id="136805747"/>